<evidence type="ECO:0000256" key="4">
    <source>
        <dbReference type="ARBA" id="ARBA00022842"/>
    </source>
</evidence>
<dbReference type="InterPro" id="IPR011330">
    <property type="entry name" value="Glyco_hydro/deAcase_b/a-brl"/>
</dbReference>
<dbReference type="AlphaFoldDB" id="A0A7G1Q9H2"/>
<dbReference type="KEGG" id="ntg:NSCAC_0764"/>
<keyword evidence="3" id="KW-0378">Hydrolase</keyword>
<dbReference type="PANTHER" id="PTHR31609">
    <property type="entry name" value="YDJC DEACETYLASE FAMILY MEMBER"/>
    <property type="match status" value="1"/>
</dbReference>
<dbReference type="PANTHER" id="PTHR31609:SF1">
    <property type="entry name" value="CARBOHYDRATE DEACETYLASE"/>
    <property type="match status" value="1"/>
</dbReference>
<dbReference type="InterPro" id="IPR017836">
    <property type="entry name" value="Hopanoid_biosynth-assoc_HpnK"/>
</dbReference>
<proteinExistence type="predicted"/>
<keyword evidence="2" id="KW-0479">Metal-binding</keyword>
<name>A0A7G1Q9H2_9GAMM</name>
<dbReference type="GO" id="GO:0019213">
    <property type="term" value="F:deacetylase activity"/>
    <property type="evidence" value="ECO:0007669"/>
    <property type="project" value="TreeGrafter"/>
</dbReference>
<dbReference type="GO" id="GO:0046872">
    <property type="term" value="F:metal ion binding"/>
    <property type="evidence" value="ECO:0007669"/>
    <property type="project" value="UniProtKB-KW"/>
</dbReference>
<dbReference type="GO" id="GO:0005975">
    <property type="term" value="P:carbohydrate metabolic process"/>
    <property type="evidence" value="ECO:0007669"/>
    <property type="project" value="InterPro"/>
</dbReference>
<evidence type="ECO:0000313" key="6">
    <source>
        <dbReference type="EMBL" id="CAB1275633.1"/>
    </source>
</evidence>
<dbReference type="SUPFAM" id="SSF88713">
    <property type="entry name" value="Glycoside hydrolase/deacetylase"/>
    <property type="match status" value="1"/>
</dbReference>
<dbReference type="NCBIfam" id="TIGR03473">
    <property type="entry name" value="HpnK"/>
    <property type="match status" value="1"/>
</dbReference>
<organism evidence="6 7">
    <name type="scientific">Candidatus Nitrosacidococcus tergens</name>
    <dbReference type="NCBI Taxonomy" id="553981"/>
    <lineage>
        <taxon>Bacteria</taxon>
        <taxon>Pseudomonadati</taxon>
        <taxon>Pseudomonadota</taxon>
        <taxon>Gammaproteobacteria</taxon>
        <taxon>Chromatiales</taxon>
        <taxon>Chromatiaceae</taxon>
        <taxon>Candidatus Nitrosacidococcus</taxon>
    </lineage>
</organism>
<dbReference type="InterPro" id="IPR006879">
    <property type="entry name" value="YdjC-like"/>
</dbReference>
<keyword evidence="4" id="KW-0460">Magnesium</keyword>
<protein>
    <recommendedName>
        <fullName evidence="8">Hopanoid biosynthesis associated protein HpnK</fullName>
    </recommendedName>
</protein>
<evidence type="ECO:0008006" key="8">
    <source>
        <dbReference type="Google" id="ProtNLM"/>
    </source>
</evidence>
<accession>A0A7G1Q9H2</accession>
<dbReference type="Proteomes" id="UP000516072">
    <property type="component" value="Chromosome"/>
</dbReference>
<comment type="cofactor">
    <cofactor evidence="1">
        <name>Mg(2+)</name>
        <dbReference type="ChEBI" id="CHEBI:18420"/>
    </cofactor>
</comment>
<sequence length="267" mass="30048">MKQLIITGDDFGLCSSVNEAIEQAHCQGILTTASLMMGEAGTQDAIYRAYRLSTLKIGLHITVVDGTPVLPLQMIPDLVGENRCFRDQLFKSGIRFYFLPKVRKQLENEIRAQFEAFAATGLPLDHVNSHHHMHLHPTVLQIILKVGQEFGVRAIRLPYEPIFTVSNIFLRLWVRFMTRQLRKNNILNNQFIFGLKNTGKINTAQILQLINNLPEGVSELYTHPDLNTSGNSSSGFLELCALTSSEIKEALKSQQIKTITFSNLSTH</sequence>
<dbReference type="GO" id="GO:0016787">
    <property type="term" value="F:hydrolase activity"/>
    <property type="evidence" value="ECO:0007669"/>
    <property type="project" value="UniProtKB-KW"/>
</dbReference>
<gene>
    <name evidence="6" type="ORF">NSCAC_0764</name>
</gene>
<evidence type="ECO:0000256" key="1">
    <source>
        <dbReference type="ARBA" id="ARBA00001946"/>
    </source>
</evidence>
<dbReference type="Gene3D" id="3.20.20.370">
    <property type="entry name" value="Glycoside hydrolase/deacetylase"/>
    <property type="match status" value="1"/>
</dbReference>
<evidence type="ECO:0000256" key="5">
    <source>
        <dbReference type="ARBA" id="ARBA00023277"/>
    </source>
</evidence>
<evidence type="ECO:0000256" key="2">
    <source>
        <dbReference type="ARBA" id="ARBA00022723"/>
    </source>
</evidence>
<dbReference type="RefSeq" id="WP_197745071.1">
    <property type="nucleotide sequence ID" value="NZ_LR778175.1"/>
</dbReference>
<evidence type="ECO:0000256" key="3">
    <source>
        <dbReference type="ARBA" id="ARBA00022801"/>
    </source>
</evidence>
<keyword evidence="5" id="KW-0119">Carbohydrate metabolism</keyword>
<dbReference type="EMBL" id="LR778175">
    <property type="protein sequence ID" value="CAB1275633.1"/>
    <property type="molecule type" value="Genomic_DNA"/>
</dbReference>
<reference evidence="6 7" key="1">
    <citation type="submission" date="2020-03" db="EMBL/GenBank/DDBJ databases">
        <authorList>
            <person name="Picone N."/>
        </authorList>
    </citation>
    <scope>NUCLEOTIDE SEQUENCE [LARGE SCALE GENOMIC DNA]</scope>
    <source>
        <strain evidence="6">NSCAC1</strain>
    </source>
</reference>
<keyword evidence="7" id="KW-1185">Reference proteome</keyword>
<dbReference type="Pfam" id="PF04794">
    <property type="entry name" value="YdjC"/>
    <property type="match status" value="1"/>
</dbReference>
<evidence type="ECO:0000313" key="7">
    <source>
        <dbReference type="Proteomes" id="UP000516072"/>
    </source>
</evidence>